<reference evidence="2 3" key="1">
    <citation type="submission" date="2024-09" db="EMBL/GenBank/DDBJ databases">
        <title>Rethinking Asexuality: The Enigmatic Case of Functional Sexual Genes in Lepraria (Stereocaulaceae).</title>
        <authorList>
            <person name="Doellman M."/>
            <person name="Sun Y."/>
            <person name="Barcenas-Pena A."/>
            <person name="Lumbsch H.T."/>
            <person name="Grewe F."/>
        </authorList>
    </citation>
    <scope>NUCLEOTIDE SEQUENCE [LARGE SCALE GENOMIC DNA]</scope>
    <source>
        <strain evidence="2 3">Mercado 3170</strain>
    </source>
</reference>
<evidence type="ECO:0000256" key="1">
    <source>
        <dbReference type="SAM" id="MobiDB-lite"/>
    </source>
</evidence>
<evidence type="ECO:0008006" key="4">
    <source>
        <dbReference type="Google" id="ProtNLM"/>
    </source>
</evidence>
<proteinExistence type="predicted"/>
<evidence type="ECO:0000313" key="2">
    <source>
        <dbReference type="EMBL" id="KAL2042568.1"/>
    </source>
</evidence>
<name>A0ABR4AA32_9LECA</name>
<gene>
    <name evidence="2" type="ORF">N7G274_004327</name>
</gene>
<sequence length="531" mass="59186">MADASPRFPNWGYKNADNKTMCHAMIAMAGQMDAWIDCDRTVSRAELKKMTRAIADFAKQCVEEADSKLDRLLQGQVQLGEEIRKGRDTEGEHLVSLKTQLNDLAEKSKQKPSWANVASRRPPVYDATTPSRANNYHGATAKYPEILVKTNESETLVNRQRGNAELGAVVNRRIQELTMGPPARAIRILKSGDISITLDDDQQAKRLREDLSWIKGYGEGARVATISYGVIAHGIPTKALPARDGELQMGEAIKALKQRNDPYFGPTGLDIVHAKWLSKTAGKNEKASLILQLATPEQANYLQKQNLSIGQMIVTTAGNTATDSAIAQIHKPAPCVPKTTGRRTVPRTVRPSATHAEALTQHSIKDARKRKRICSEGKRISITLRGEHPVPRKTTQAELDGQGFQLVKGRHRLHEQQAPQPSPPEQDTRGRSGRRQSPVKRKVTQLESPKHAPSTRPQLDLDSTPRLQAAPENRRRHSPRQPHPNLQRKTLRELDPNIRIASAKKVRLTLEREDDENIMETATDPTDKDDE</sequence>
<protein>
    <recommendedName>
        <fullName evidence="4">Gag protein</fullName>
    </recommendedName>
</protein>
<keyword evidence="3" id="KW-1185">Reference proteome</keyword>
<dbReference type="Proteomes" id="UP001590950">
    <property type="component" value="Unassembled WGS sequence"/>
</dbReference>
<accession>A0ABR4AA32</accession>
<evidence type="ECO:0000313" key="3">
    <source>
        <dbReference type="Proteomes" id="UP001590950"/>
    </source>
</evidence>
<feature type="region of interest" description="Disordered" evidence="1">
    <location>
        <begin position="413"/>
        <end position="531"/>
    </location>
</feature>
<organism evidence="2 3">
    <name type="scientific">Stereocaulon virgatum</name>
    <dbReference type="NCBI Taxonomy" id="373712"/>
    <lineage>
        <taxon>Eukaryota</taxon>
        <taxon>Fungi</taxon>
        <taxon>Dikarya</taxon>
        <taxon>Ascomycota</taxon>
        <taxon>Pezizomycotina</taxon>
        <taxon>Lecanoromycetes</taxon>
        <taxon>OSLEUM clade</taxon>
        <taxon>Lecanoromycetidae</taxon>
        <taxon>Lecanorales</taxon>
        <taxon>Lecanorineae</taxon>
        <taxon>Stereocaulaceae</taxon>
        <taxon>Stereocaulon</taxon>
    </lineage>
</organism>
<feature type="compositionally biased region" description="Basic residues" evidence="1">
    <location>
        <begin position="431"/>
        <end position="443"/>
    </location>
</feature>
<feature type="region of interest" description="Disordered" evidence="1">
    <location>
        <begin position="108"/>
        <end position="136"/>
    </location>
</feature>
<comment type="caution">
    <text evidence="2">The sequence shown here is derived from an EMBL/GenBank/DDBJ whole genome shotgun (WGS) entry which is preliminary data.</text>
</comment>
<dbReference type="EMBL" id="JBEFKJ010000013">
    <property type="protein sequence ID" value="KAL2042568.1"/>
    <property type="molecule type" value="Genomic_DNA"/>
</dbReference>